<keyword evidence="6" id="KW-0472">Membrane</keyword>
<keyword evidence="5" id="KW-0408">Iron</keyword>
<keyword evidence="4" id="KW-0249">Electron transport</keyword>
<keyword evidence="2" id="KW-0349">Heme</keyword>
<keyword evidence="1" id="KW-0813">Transport</keyword>
<dbReference type="SUPFAM" id="SSF49344">
    <property type="entry name" value="CBD9-like"/>
    <property type="match status" value="1"/>
</dbReference>
<keyword evidence="6" id="KW-1133">Transmembrane helix</keyword>
<name>A0A5K7ZPR6_9BACT</name>
<dbReference type="Gene3D" id="2.60.40.1190">
    <property type="match status" value="1"/>
</dbReference>
<dbReference type="GO" id="GO:0046872">
    <property type="term" value="F:metal ion binding"/>
    <property type="evidence" value="ECO:0007669"/>
    <property type="project" value="UniProtKB-KW"/>
</dbReference>
<feature type="domain" description="Cytochrome c-552/DMSO reductase-like haem-binding" evidence="7">
    <location>
        <begin position="84"/>
        <end position="286"/>
    </location>
</feature>
<gene>
    <name evidence="8" type="ORF">DSCO28_24350</name>
</gene>
<accession>A0A5K7ZPR6</accession>
<organism evidence="8 9">
    <name type="scientific">Desulfosarcina ovata subsp. sediminis</name>
    <dbReference type="NCBI Taxonomy" id="885957"/>
    <lineage>
        <taxon>Bacteria</taxon>
        <taxon>Pseudomonadati</taxon>
        <taxon>Thermodesulfobacteriota</taxon>
        <taxon>Desulfobacteria</taxon>
        <taxon>Desulfobacterales</taxon>
        <taxon>Desulfosarcinaceae</taxon>
        <taxon>Desulfosarcina</taxon>
    </lineage>
</organism>
<evidence type="ECO:0000256" key="6">
    <source>
        <dbReference type="SAM" id="Phobius"/>
    </source>
</evidence>
<feature type="transmembrane region" description="Helical" evidence="6">
    <location>
        <begin position="28"/>
        <end position="51"/>
    </location>
</feature>
<evidence type="ECO:0000256" key="4">
    <source>
        <dbReference type="ARBA" id="ARBA00022982"/>
    </source>
</evidence>
<evidence type="ECO:0000256" key="5">
    <source>
        <dbReference type="ARBA" id="ARBA00023004"/>
    </source>
</evidence>
<evidence type="ECO:0000313" key="8">
    <source>
        <dbReference type="EMBL" id="BBO81869.1"/>
    </source>
</evidence>
<evidence type="ECO:0000256" key="3">
    <source>
        <dbReference type="ARBA" id="ARBA00022723"/>
    </source>
</evidence>
<evidence type="ECO:0000256" key="2">
    <source>
        <dbReference type="ARBA" id="ARBA00022617"/>
    </source>
</evidence>
<evidence type="ECO:0000259" key="7">
    <source>
        <dbReference type="Pfam" id="PF09459"/>
    </source>
</evidence>
<evidence type="ECO:0000313" key="9">
    <source>
        <dbReference type="Proteomes" id="UP000425960"/>
    </source>
</evidence>
<proteinExistence type="predicted"/>
<dbReference type="KEGG" id="dov:DSCO28_24350"/>
<evidence type="ECO:0000256" key="1">
    <source>
        <dbReference type="ARBA" id="ARBA00022448"/>
    </source>
</evidence>
<keyword evidence="6" id="KW-0812">Transmembrane</keyword>
<dbReference type="AlphaFoldDB" id="A0A5K7ZPR6"/>
<keyword evidence="3" id="KW-0479">Metal-binding</keyword>
<dbReference type="GO" id="GO:0020037">
    <property type="term" value="F:heme binding"/>
    <property type="evidence" value="ECO:0007669"/>
    <property type="project" value="InterPro"/>
</dbReference>
<protein>
    <recommendedName>
        <fullName evidence="7">Cytochrome c-552/DMSO reductase-like haem-binding domain-containing protein</fullName>
    </recommendedName>
</protein>
<dbReference type="EMBL" id="AP021876">
    <property type="protein sequence ID" value="BBO81869.1"/>
    <property type="molecule type" value="Genomic_DNA"/>
</dbReference>
<reference evidence="8 9" key="1">
    <citation type="submission" date="2019-11" db="EMBL/GenBank/DDBJ databases">
        <title>Comparative genomics of hydrocarbon-degrading Desulfosarcina strains.</title>
        <authorList>
            <person name="Watanabe M."/>
            <person name="Kojima H."/>
            <person name="Fukui M."/>
        </authorList>
    </citation>
    <scope>NUCLEOTIDE SEQUENCE [LARGE SCALE GENOMIC DNA]</scope>
    <source>
        <strain evidence="8 9">28bB2T</strain>
    </source>
</reference>
<dbReference type="Pfam" id="PF09459">
    <property type="entry name" value="EB_dh"/>
    <property type="match status" value="1"/>
</dbReference>
<dbReference type="Proteomes" id="UP000425960">
    <property type="component" value="Chromosome"/>
</dbReference>
<sequence>MEILSERFVAQGRYFKYGNNIFNDRWNMFNILAIGFYTTALILTIGGHLLAGQNIIAAKVNRAPVIDGRADDPVWEQSRSYLTQDKKSGIAVTLKAVYTDNRIFFLVRFPDQDESTLHKDWVWNPGLGIYEMGSKREDTFVFKWSMSGNRADLSLESDKSYRADIWFWKANRTDPSGFADDKIQQLTFNPAPKTKTVTSRTGKTAYLSRRGDEGDSAYKSVIFNEYQGDRIPRFKSQPPSGSRADILAKGLWQNHQWTIEFSRRLNTGHLDDIQFDPTSKYLFGISRYEIAGRKPDPALSQPLYGCGDISENLFLIFGR</sequence>
<dbReference type="InterPro" id="IPR019020">
    <property type="entry name" value="Cyt-c552/DMSO_Rdtase_haem-bd"/>
</dbReference>